<dbReference type="EMBL" id="JABFTP020000165">
    <property type="protein sequence ID" value="KAL3283995.1"/>
    <property type="molecule type" value="Genomic_DNA"/>
</dbReference>
<dbReference type="AlphaFoldDB" id="A0ABD2NZ80"/>
<sequence length="99" mass="11032">MSELPWSVLEMSKISEGNSNDDSKQTSHVDVFMMPPSNVNGEVTDKDSGDKDQVRPSNLPGSQLSAPAAEHDISLAKQKRNYQWTNRTLFLSQWNGNLP</sequence>
<proteinExistence type="predicted"/>
<feature type="compositionally biased region" description="Polar residues" evidence="1">
    <location>
        <begin position="55"/>
        <end position="65"/>
    </location>
</feature>
<name>A0ABD2NZ80_9CUCU</name>
<accession>A0ABD2NZ80</accession>
<organism evidence="2 3">
    <name type="scientific">Cryptolaemus montrouzieri</name>
    <dbReference type="NCBI Taxonomy" id="559131"/>
    <lineage>
        <taxon>Eukaryota</taxon>
        <taxon>Metazoa</taxon>
        <taxon>Ecdysozoa</taxon>
        <taxon>Arthropoda</taxon>
        <taxon>Hexapoda</taxon>
        <taxon>Insecta</taxon>
        <taxon>Pterygota</taxon>
        <taxon>Neoptera</taxon>
        <taxon>Endopterygota</taxon>
        <taxon>Coleoptera</taxon>
        <taxon>Polyphaga</taxon>
        <taxon>Cucujiformia</taxon>
        <taxon>Coccinelloidea</taxon>
        <taxon>Coccinellidae</taxon>
        <taxon>Scymninae</taxon>
        <taxon>Scymnini</taxon>
        <taxon>Cryptolaemus</taxon>
    </lineage>
</organism>
<evidence type="ECO:0000313" key="2">
    <source>
        <dbReference type="EMBL" id="KAL3283995.1"/>
    </source>
</evidence>
<comment type="caution">
    <text evidence="2">The sequence shown here is derived from an EMBL/GenBank/DDBJ whole genome shotgun (WGS) entry which is preliminary data.</text>
</comment>
<gene>
    <name evidence="2" type="ORF">HHI36_018165</name>
</gene>
<keyword evidence="3" id="KW-1185">Reference proteome</keyword>
<evidence type="ECO:0000313" key="3">
    <source>
        <dbReference type="Proteomes" id="UP001516400"/>
    </source>
</evidence>
<protein>
    <submittedName>
        <fullName evidence="2">Uncharacterized protein</fullName>
    </submittedName>
</protein>
<reference evidence="2 3" key="1">
    <citation type="journal article" date="2021" name="BMC Biol.">
        <title>Horizontally acquired antibacterial genes associated with adaptive radiation of ladybird beetles.</title>
        <authorList>
            <person name="Li H.S."/>
            <person name="Tang X.F."/>
            <person name="Huang Y.H."/>
            <person name="Xu Z.Y."/>
            <person name="Chen M.L."/>
            <person name="Du X.Y."/>
            <person name="Qiu B.Y."/>
            <person name="Chen P.T."/>
            <person name="Zhang W."/>
            <person name="Slipinski A."/>
            <person name="Escalona H.E."/>
            <person name="Waterhouse R.M."/>
            <person name="Zwick A."/>
            <person name="Pang H."/>
        </authorList>
    </citation>
    <scope>NUCLEOTIDE SEQUENCE [LARGE SCALE GENOMIC DNA]</scope>
    <source>
        <strain evidence="2">SYSU2018</strain>
    </source>
</reference>
<feature type="compositionally biased region" description="Basic and acidic residues" evidence="1">
    <location>
        <begin position="43"/>
        <end position="54"/>
    </location>
</feature>
<feature type="region of interest" description="Disordered" evidence="1">
    <location>
        <begin position="1"/>
        <end position="69"/>
    </location>
</feature>
<dbReference type="Proteomes" id="UP001516400">
    <property type="component" value="Unassembled WGS sequence"/>
</dbReference>
<evidence type="ECO:0000256" key="1">
    <source>
        <dbReference type="SAM" id="MobiDB-lite"/>
    </source>
</evidence>